<name>A0A543PV39_9MICO</name>
<reference evidence="1 2" key="1">
    <citation type="submission" date="2019-06" db="EMBL/GenBank/DDBJ databases">
        <title>Sequencing the genomes of 1000 actinobacteria strains.</title>
        <authorList>
            <person name="Klenk H.-P."/>
        </authorList>
    </citation>
    <scope>NUCLEOTIDE SEQUENCE [LARGE SCALE GENOMIC DNA]</scope>
    <source>
        <strain evidence="1 2">DSM 21776</strain>
    </source>
</reference>
<dbReference type="EMBL" id="VFQF01000001">
    <property type="protein sequence ID" value="TQN47930.1"/>
    <property type="molecule type" value="Genomic_DNA"/>
</dbReference>
<comment type="caution">
    <text evidence="1">The sequence shown here is derived from an EMBL/GenBank/DDBJ whole genome shotgun (WGS) entry which is preliminary data.</text>
</comment>
<proteinExistence type="predicted"/>
<accession>A0A543PV39</accession>
<evidence type="ECO:0000313" key="1">
    <source>
        <dbReference type="EMBL" id="TQN47930.1"/>
    </source>
</evidence>
<sequence length="116" mass="12717">MTEQLTGRRAPYDAHARARMIRGFLTPITPYRGGVPRAAWRTLTDEARAAVLDRTAPLRNAPAEAPVIAPSRVPTAVALCDSCGTYFPVRPSRRVLSVCDASACQPSTSRRPRRRS</sequence>
<protein>
    <submittedName>
        <fullName evidence="1">Uncharacterized protein</fullName>
    </submittedName>
</protein>
<gene>
    <name evidence="1" type="ORF">FHX52_1049</name>
</gene>
<dbReference type="Proteomes" id="UP000320085">
    <property type="component" value="Unassembled WGS sequence"/>
</dbReference>
<dbReference type="RefSeq" id="WP_141820520.1">
    <property type="nucleotide sequence ID" value="NZ_BAAAQC010000016.1"/>
</dbReference>
<organism evidence="1 2">
    <name type="scientific">Humibacillus xanthopallidus</name>
    <dbReference type="NCBI Taxonomy" id="412689"/>
    <lineage>
        <taxon>Bacteria</taxon>
        <taxon>Bacillati</taxon>
        <taxon>Actinomycetota</taxon>
        <taxon>Actinomycetes</taxon>
        <taxon>Micrococcales</taxon>
        <taxon>Intrasporangiaceae</taxon>
        <taxon>Humibacillus</taxon>
    </lineage>
</organism>
<evidence type="ECO:0000313" key="2">
    <source>
        <dbReference type="Proteomes" id="UP000320085"/>
    </source>
</evidence>
<dbReference type="AlphaFoldDB" id="A0A543PV39"/>